<sequence length="291" mass="31860">MDILYYPGCSLRSSSELYDAQTKIVLGKLGVNLQELEDWNCCGATSAAKTDEWLAIALPARNLGLADASGLSSMVIPCSACYSRMLVAQKRLEGNDKLLAEINAELQKKVRNSVQIMSILEVLRPLAESGDLVQKASRKLTGLKAACYYGCLQTRFPLDVPVPDDVENPQGMEIICKALGAETLDWSYKTDCCGASASVNDPDAALKLMSKIMKDALARGANCFVCTCPMCQLNLDAYQNQVVEKYGIDRKLPVYFITELVGVAMGLSPRDLQIDRHFVDSMGLLKELELI</sequence>
<proteinExistence type="predicted"/>
<keyword evidence="1" id="KW-0560">Oxidoreductase</keyword>
<dbReference type="EMBL" id="BSDR01000001">
    <property type="protein sequence ID" value="GLI35689.1"/>
    <property type="molecule type" value="Genomic_DNA"/>
</dbReference>
<name>A0A9W6FVK2_9BACT</name>
<dbReference type="PANTHER" id="PTHR42947">
    <property type="entry name" value="COB--COM HETERODISULFIDE REDUCTASE SUBUNIT B 1"/>
    <property type="match status" value="1"/>
</dbReference>
<dbReference type="RefSeq" id="WP_281795694.1">
    <property type="nucleotide sequence ID" value="NZ_BSDR01000001.1"/>
</dbReference>
<organism evidence="3 4">
    <name type="scientific">Desulforhabdus amnigena</name>
    <dbReference type="NCBI Taxonomy" id="40218"/>
    <lineage>
        <taxon>Bacteria</taxon>
        <taxon>Pseudomonadati</taxon>
        <taxon>Thermodesulfobacteriota</taxon>
        <taxon>Syntrophobacteria</taxon>
        <taxon>Syntrophobacterales</taxon>
        <taxon>Syntrophobacteraceae</taxon>
        <taxon>Desulforhabdus</taxon>
    </lineage>
</organism>
<keyword evidence="4" id="KW-1185">Reference proteome</keyword>
<dbReference type="Gene3D" id="3.40.50.11810">
    <property type="match status" value="1"/>
</dbReference>
<dbReference type="InterPro" id="IPR051278">
    <property type="entry name" value="HdrB/HdrD_reductase"/>
</dbReference>
<dbReference type="PANTHER" id="PTHR42947:SF1">
    <property type="entry name" value="COB--COM HETERODISULFIDE REDUCTASE SUBUNIT B 1"/>
    <property type="match status" value="1"/>
</dbReference>
<protein>
    <recommendedName>
        <fullName evidence="2">Cysteine-rich domain-containing protein</fullName>
    </recommendedName>
</protein>
<dbReference type="GO" id="GO:0016491">
    <property type="term" value="F:oxidoreductase activity"/>
    <property type="evidence" value="ECO:0007669"/>
    <property type="project" value="UniProtKB-KW"/>
</dbReference>
<feature type="domain" description="Cysteine-rich" evidence="2">
    <location>
        <begin position="3"/>
        <end position="83"/>
    </location>
</feature>
<evidence type="ECO:0000259" key="2">
    <source>
        <dbReference type="Pfam" id="PF02754"/>
    </source>
</evidence>
<dbReference type="Gene3D" id="1.20.1050.140">
    <property type="match status" value="1"/>
</dbReference>
<comment type="caution">
    <text evidence="3">The sequence shown here is derived from an EMBL/GenBank/DDBJ whole genome shotgun (WGS) entry which is preliminary data.</text>
</comment>
<accession>A0A9W6FVK2</accession>
<reference evidence="3" key="1">
    <citation type="submission" date="2022-12" db="EMBL/GenBank/DDBJ databases">
        <title>Reference genome sequencing for broad-spectrum identification of bacterial and archaeal isolates by mass spectrometry.</title>
        <authorList>
            <person name="Sekiguchi Y."/>
            <person name="Tourlousse D.M."/>
        </authorList>
    </citation>
    <scope>NUCLEOTIDE SEQUENCE</scope>
    <source>
        <strain evidence="3">ASRB1</strain>
    </source>
</reference>
<evidence type="ECO:0000256" key="1">
    <source>
        <dbReference type="ARBA" id="ARBA00023002"/>
    </source>
</evidence>
<evidence type="ECO:0000313" key="3">
    <source>
        <dbReference type="EMBL" id="GLI35689.1"/>
    </source>
</evidence>
<dbReference type="AlphaFoldDB" id="A0A9W6FVK2"/>
<dbReference type="Pfam" id="PF02754">
    <property type="entry name" value="CCG"/>
    <property type="match status" value="2"/>
</dbReference>
<dbReference type="InterPro" id="IPR004017">
    <property type="entry name" value="Cys_rich_dom"/>
</dbReference>
<evidence type="ECO:0000313" key="4">
    <source>
        <dbReference type="Proteomes" id="UP001144372"/>
    </source>
</evidence>
<feature type="domain" description="Cysteine-rich" evidence="2">
    <location>
        <begin position="146"/>
        <end position="236"/>
    </location>
</feature>
<gene>
    <name evidence="3" type="ORF">DAMNIGENAA_31220</name>
</gene>
<dbReference type="Proteomes" id="UP001144372">
    <property type="component" value="Unassembled WGS sequence"/>
</dbReference>